<evidence type="ECO:0000256" key="4">
    <source>
        <dbReference type="ARBA" id="ARBA00022989"/>
    </source>
</evidence>
<dbReference type="Gene3D" id="3.40.1110.10">
    <property type="entry name" value="Calcium-transporting ATPase, cytoplasmic domain N"/>
    <property type="match status" value="1"/>
</dbReference>
<name>A0A7J2U2Q4_9CREN</name>
<dbReference type="InterPro" id="IPR023214">
    <property type="entry name" value="HAD_sf"/>
</dbReference>
<dbReference type="PANTHER" id="PTHR43520">
    <property type="entry name" value="ATP7, ISOFORM B"/>
    <property type="match status" value="1"/>
</dbReference>
<keyword evidence="3" id="KW-1278">Translocase</keyword>
<dbReference type="Gene3D" id="3.40.50.1000">
    <property type="entry name" value="HAD superfamily/HAD-like"/>
    <property type="match status" value="1"/>
</dbReference>
<dbReference type="InterPro" id="IPR023299">
    <property type="entry name" value="ATPase_P-typ_cyto_dom_N"/>
</dbReference>
<organism evidence="7">
    <name type="scientific">Ignisphaera aggregans</name>
    <dbReference type="NCBI Taxonomy" id="334771"/>
    <lineage>
        <taxon>Archaea</taxon>
        <taxon>Thermoproteota</taxon>
        <taxon>Thermoprotei</taxon>
        <taxon>Desulfurococcales</taxon>
        <taxon>Desulfurococcaceae</taxon>
        <taxon>Ignisphaera</taxon>
    </lineage>
</organism>
<keyword evidence="5 6" id="KW-0472">Membrane</keyword>
<dbReference type="GO" id="GO:0005524">
    <property type="term" value="F:ATP binding"/>
    <property type="evidence" value="ECO:0007669"/>
    <property type="project" value="InterPro"/>
</dbReference>
<dbReference type="GO" id="GO:0043682">
    <property type="term" value="F:P-type divalent copper transporter activity"/>
    <property type="evidence" value="ECO:0007669"/>
    <property type="project" value="TreeGrafter"/>
</dbReference>
<accession>A0A7J2U2Q4</accession>
<dbReference type="InterPro" id="IPR036412">
    <property type="entry name" value="HAD-like_sf"/>
</dbReference>
<reference evidence="7" key="1">
    <citation type="journal article" date="2020" name="mSystems">
        <title>Genome- and Community-Level Interaction Insights into Carbon Utilization and Element Cycling Functions of Hydrothermarchaeota in Hydrothermal Sediment.</title>
        <authorList>
            <person name="Zhou Z."/>
            <person name="Liu Y."/>
            <person name="Xu W."/>
            <person name="Pan J."/>
            <person name="Luo Z.H."/>
            <person name="Li M."/>
        </authorList>
    </citation>
    <scope>NUCLEOTIDE SEQUENCE [LARGE SCALE GENOMIC DNA]</scope>
    <source>
        <strain evidence="7">SpSt-125</strain>
    </source>
</reference>
<comment type="caution">
    <text evidence="7">The sequence shown here is derived from an EMBL/GenBank/DDBJ whole genome shotgun (WGS) entry which is preliminary data.</text>
</comment>
<dbReference type="GO" id="GO:0055070">
    <property type="term" value="P:copper ion homeostasis"/>
    <property type="evidence" value="ECO:0007669"/>
    <property type="project" value="TreeGrafter"/>
</dbReference>
<dbReference type="SUPFAM" id="SSF56784">
    <property type="entry name" value="HAD-like"/>
    <property type="match status" value="1"/>
</dbReference>
<evidence type="ECO:0000256" key="1">
    <source>
        <dbReference type="ARBA" id="ARBA00004370"/>
    </source>
</evidence>
<evidence type="ECO:0000313" key="7">
    <source>
        <dbReference type="EMBL" id="HEM66976.1"/>
    </source>
</evidence>
<evidence type="ECO:0000256" key="3">
    <source>
        <dbReference type="ARBA" id="ARBA00022967"/>
    </source>
</evidence>
<keyword evidence="2 6" id="KW-0812">Transmembrane</keyword>
<dbReference type="Pfam" id="PF00702">
    <property type="entry name" value="Hydrolase"/>
    <property type="match status" value="1"/>
</dbReference>
<dbReference type="PRINTS" id="PR00119">
    <property type="entry name" value="CATATPASE"/>
</dbReference>
<sequence length="346" mass="38046">MVYAIAVYKLTKFGLLVRRGDVFERALAIDIAMFDKRGTLTIGKPAIDRVIVFNCSEEEVMKVVCSAESRSEHPIALAILRYCRDNGYICNEPSKYDHIPGLGIIAEASNSEVVIGSEKLFTEMGIAIPEDIKNLVAGYRKYGYTVIFIGVNKVLSGIVLLRDNVKEDAMDVIDFLRKMGIKIVIASGDSRETVEVVAKNLKINEFYSELTPGDKIELVEELQRKGFKVLFVGDGINDAGAISKAFLGMAMGSGSDIAKIAGDVVIMNEKLKSVKIMMLFSDKVRRKSIENLIWAFIYNLILVPIAMGALHSIGITLRPEIAAVAMILSDVSVILNSLTLARSKIM</sequence>
<dbReference type="EMBL" id="DSEU01000039">
    <property type="protein sequence ID" value="HEM66976.1"/>
    <property type="molecule type" value="Genomic_DNA"/>
</dbReference>
<evidence type="ECO:0000256" key="5">
    <source>
        <dbReference type="ARBA" id="ARBA00023136"/>
    </source>
</evidence>
<dbReference type="GO" id="GO:0016887">
    <property type="term" value="F:ATP hydrolysis activity"/>
    <property type="evidence" value="ECO:0007669"/>
    <property type="project" value="InterPro"/>
</dbReference>
<feature type="transmembrane region" description="Helical" evidence="6">
    <location>
        <begin position="321"/>
        <end position="341"/>
    </location>
</feature>
<dbReference type="AlphaFoldDB" id="A0A7J2U2Q4"/>
<dbReference type="InterPro" id="IPR001757">
    <property type="entry name" value="P_typ_ATPase"/>
</dbReference>
<keyword evidence="4 6" id="KW-1133">Transmembrane helix</keyword>
<dbReference type="NCBIfam" id="TIGR01494">
    <property type="entry name" value="ATPase_P-type"/>
    <property type="match status" value="1"/>
</dbReference>
<protein>
    <submittedName>
        <fullName evidence="7">Cation-translocating P-type ATPase</fullName>
    </submittedName>
</protein>
<evidence type="ECO:0000256" key="6">
    <source>
        <dbReference type="SAM" id="Phobius"/>
    </source>
</evidence>
<dbReference type="GO" id="GO:0016020">
    <property type="term" value="C:membrane"/>
    <property type="evidence" value="ECO:0007669"/>
    <property type="project" value="UniProtKB-SubCell"/>
</dbReference>
<dbReference type="GO" id="GO:0005507">
    <property type="term" value="F:copper ion binding"/>
    <property type="evidence" value="ECO:0007669"/>
    <property type="project" value="TreeGrafter"/>
</dbReference>
<comment type="subcellular location">
    <subcellularLocation>
        <location evidence="1">Membrane</location>
    </subcellularLocation>
</comment>
<proteinExistence type="predicted"/>
<dbReference type="PANTHER" id="PTHR43520:SF8">
    <property type="entry name" value="P-TYPE CU(+) TRANSPORTER"/>
    <property type="match status" value="1"/>
</dbReference>
<dbReference type="PROSITE" id="PS01229">
    <property type="entry name" value="COF_2"/>
    <property type="match status" value="1"/>
</dbReference>
<gene>
    <name evidence="7" type="ORF">ENO26_05355</name>
</gene>
<evidence type="ECO:0000256" key="2">
    <source>
        <dbReference type="ARBA" id="ARBA00022692"/>
    </source>
</evidence>
<feature type="transmembrane region" description="Helical" evidence="6">
    <location>
        <begin position="292"/>
        <end position="315"/>
    </location>
</feature>